<dbReference type="GO" id="GO:0005737">
    <property type="term" value="C:cytoplasm"/>
    <property type="evidence" value="ECO:0007669"/>
    <property type="project" value="GOC"/>
</dbReference>
<proteinExistence type="inferred from homology"/>
<protein>
    <recommendedName>
        <fullName evidence="2">Trafficking protein particle complex subunit 2-like protein</fullName>
    </recommendedName>
</protein>
<comment type="caution">
    <text evidence="3">The sequence shown here is derived from an EMBL/GenBank/DDBJ whole genome shotgun (WGS) entry which is preliminary data.</text>
</comment>
<evidence type="ECO:0000256" key="2">
    <source>
        <dbReference type="ARBA" id="ARBA00024408"/>
    </source>
</evidence>
<dbReference type="Pfam" id="PF04628">
    <property type="entry name" value="Sedlin_N"/>
    <property type="match status" value="1"/>
</dbReference>
<reference evidence="3 4" key="1">
    <citation type="journal article" date="2015" name="Genome Biol. Evol.">
        <title>Comparative Genomics of a Bacterivorous Green Alga Reveals Evolutionary Causalities and Consequences of Phago-Mixotrophic Mode of Nutrition.</title>
        <authorList>
            <person name="Burns J.A."/>
            <person name="Paasch A."/>
            <person name="Narechania A."/>
            <person name="Kim E."/>
        </authorList>
    </citation>
    <scope>NUCLEOTIDE SEQUENCE [LARGE SCALE GENOMIC DNA]</scope>
    <source>
        <strain evidence="3 4">PLY_AMNH</strain>
    </source>
</reference>
<name>A0AAE0FDD7_9CHLO</name>
<keyword evidence="4" id="KW-1185">Reference proteome</keyword>
<dbReference type="EMBL" id="LGRX02020189">
    <property type="protein sequence ID" value="KAK3257722.1"/>
    <property type="molecule type" value="Genomic_DNA"/>
</dbReference>
<dbReference type="CDD" id="cd14854">
    <property type="entry name" value="TRAPPC2L"/>
    <property type="match status" value="1"/>
</dbReference>
<dbReference type="PANTHER" id="PTHR12403">
    <property type="entry name" value="TRAFFICKING PROTEIN PARTICLE COMPLEX SUBUNIT 2"/>
    <property type="match status" value="1"/>
</dbReference>
<gene>
    <name evidence="3" type="ORF">CYMTET_33201</name>
</gene>
<dbReference type="InterPro" id="IPR044760">
    <property type="entry name" value="TRAPPC2L"/>
</dbReference>
<dbReference type="SUPFAM" id="SSF64356">
    <property type="entry name" value="SNARE-like"/>
    <property type="match status" value="1"/>
</dbReference>
<dbReference type="Gene3D" id="3.30.450.70">
    <property type="match status" value="1"/>
</dbReference>
<sequence length="136" mass="15213">MIVCAAVVGPSYNPLHLQTFALDDDPLKYHYIVHCALDVIDERLSPPSPRSRGAGGNDPCLGYLYSTEDFKVYGYVSNTHVKFLLVLDDPETKDVRELFHRFHSAYIDAVSNPFQLPGHSITSRSFEARLRALASS</sequence>
<dbReference type="GO" id="GO:0006888">
    <property type="term" value="P:endoplasmic reticulum to Golgi vesicle-mediated transport"/>
    <property type="evidence" value="ECO:0007669"/>
    <property type="project" value="InterPro"/>
</dbReference>
<dbReference type="Proteomes" id="UP001190700">
    <property type="component" value="Unassembled WGS sequence"/>
</dbReference>
<accession>A0AAE0FDD7</accession>
<comment type="similarity">
    <text evidence="1">Belongs to the TRAPP small subunits family. Sedlin subfamily.</text>
</comment>
<evidence type="ECO:0000313" key="3">
    <source>
        <dbReference type="EMBL" id="KAK3257722.1"/>
    </source>
</evidence>
<dbReference type="InterPro" id="IPR006722">
    <property type="entry name" value="Sedlin"/>
</dbReference>
<evidence type="ECO:0000256" key="1">
    <source>
        <dbReference type="ARBA" id="ARBA00006626"/>
    </source>
</evidence>
<dbReference type="AlphaFoldDB" id="A0AAE0FDD7"/>
<organism evidence="3 4">
    <name type="scientific">Cymbomonas tetramitiformis</name>
    <dbReference type="NCBI Taxonomy" id="36881"/>
    <lineage>
        <taxon>Eukaryota</taxon>
        <taxon>Viridiplantae</taxon>
        <taxon>Chlorophyta</taxon>
        <taxon>Pyramimonadophyceae</taxon>
        <taxon>Pyramimonadales</taxon>
        <taxon>Pyramimonadaceae</taxon>
        <taxon>Cymbomonas</taxon>
    </lineage>
</organism>
<evidence type="ECO:0000313" key="4">
    <source>
        <dbReference type="Proteomes" id="UP001190700"/>
    </source>
</evidence>
<dbReference type="InterPro" id="IPR011012">
    <property type="entry name" value="Longin-like_dom_sf"/>
</dbReference>